<dbReference type="EMBL" id="LXQC01000124">
    <property type="protein sequence ID" value="TFE69527.1"/>
    <property type="molecule type" value="Genomic_DNA"/>
</dbReference>
<comment type="caution">
    <text evidence="1">The sequence shown here is derived from an EMBL/GenBank/DDBJ whole genome shotgun (WGS) entry which is preliminary data.</text>
</comment>
<evidence type="ECO:0000313" key="1">
    <source>
        <dbReference type="EMBL" id="TFE69527.1"/>
    </source>
</evidence>
<protein>
    <submittedName>
        <fullName evidence="1">Fis family transcriptional regulator</fullName>
    </submittedName>
</protein>
<accession>A0A4Y8PDC8</accession>
<name>A0A4Y8PDC8_9BACT</name>
<dbReference type="AlphaFoldDB" id="A0A4Y8PDC8"/>
<dbReference type="Proteomes" id="UP000297713">
    <property type="component" value="Unassembled WGS sequence"/>
</dbReference>
<keyword evidence="2" id="KW-1185">Reference proteome</keyword>
<dbReference type="RefSeq" id="WP_244232700.1">
    <property type="nucleotide sequence ID" value="NZ_LXQC01000124.1"/>
</dbReference>
<reference evidence="1 2" key="1">
    <citation type="submission" date="2016-05" db="EMBL/GenBank/DDBJ databases">
        <title>Diversity and Homogeneity among Thermoacidophilic Verrucomicrobia Methanotrophs Linked with Geographical Origin.</title>
        <authorList>
            <person name="Erikstad H.-A."/>
            <person name="Smestad N.B."/>
            <person name="Ceballos R.M."/>
            <person name="Birkeland N.-K."/>
        </authorList>
    </citation>
    <scope>NUCLEOTIDE SEQUENCE [LARGE SCALE GENOMIC DNA]</scope>
    <source>
        <strain evidence="1 2">Phi</strain>
    </source>
</reference>
<sequence>MLFGKIKSIPLPQVAKMIGDKSGIIEITTPENELYKFFFSKRLFLGAEKQNVLIENIFTLRSILSELSEKHESRFLFKEISIESKISGFSLTLDQFIIASLHPLKIKYQKTTADFYPDPDTVFINTGTDTSCIGCDFLLFWIEAQPFFSRGTSAKELSKFLFFSLEDILYYTYTLNLLDIIRLADKKRVFQLPLLKTPQMQNVENKTELALVSSSTPIEEKSSPYPVQTTTESQAIQLYQVDNQQKKGLLRRLIYGFKNFFRKMYE</sequence>
<gene>
    <name evidence="1" type="ORF">A7Q10_06635</name>
</gene>
<proteinExistence type="predicted"/>
<evidence type="ECO:0000313" key="2">
    <source>
        <dbReference type="Proteomes" id="UP000297713"/>
    </source>
</evidence>
<organism evidence="1 2">
    <name type="scientific">Methylacidiphilum caldifontis</name>
    <dbReference type="NCBI Taxonomy" id="2795386"/>
    <lineage>
        <taxon>Bacteria</taxon>
        <taxon>Pseudomonadati</taxon>
        <taxon>Verrucomicrobiota</taxon>
        <taxon>Methylacidiphilae</taxon>
        <taxon>Methylacidiphilales</taxon>
        <taxon>Methylacidiphilaceae</taxon>
        <taxon>Methylacidiphilum (ex Ratnadevi et al. 2023)</taxon>
    </lineage>
</organism>